<comment type="caution">
    <text evidence="3">The sequence shown here is derived from an EMBL/GenBank/DDBJ whole genome shotgun (WGS) entry which is preliminary data.</text>
</comment>
<dbReference type="OrthoDB" id="965391at2"/>
<name>A0A4U1CUM7_9SPHI</name>
<proteinExistence type="predicted"/>
<evidence type="ECO:0000313" key="4">
    <source>
        <dbReference type="Proteomes" id="UP000309488"/>
    </source>
</evidence>
<keyword evidence="4" id="KW-1185">Reference proteome</keyword>
<dbReference type="RefSeq" id="WP_136841101.1">
    <property type="nucleotide sequence ID" value="NZ_SWBR01000002.1"/>
</dbReference>
<dbReference type="AlphaFoldDB" id="A0A4U1CUM7"/>
<organism evidence="3 4">
    <name type="scientific">Pedobacter polaris</name>
    <dbReference type="NCBI Taxonomy" id="2571273"/>
    <lineage>
        <taxon>Bacteria</taxon>
        <taxon>Pseudomonadati</taxon>
        <taxon>Bacteroidota</taxon>
        <taxon>Sphingobacteriia</taxon>
        <taxon>Sphingobacteriales</taxon>
        <taxon>Sphingobacteriaceae</taxon>
        <taxon>Pedobacter</taxon>
    </lineage>
</organism>
<feature type="signal peptide" evidence="2">
    <location>
        <begin position="1"/>
        <end position="19"/>
    </location>
</feature>
<dbReference type="EMBL" id="SWBR01000002">
    <property type="protein sequence ID" value="TKC10855.1"/>
    <property type="molecule type" value="Genomic_DNA"/>
</dbReference>
<accession>A0A4U1CUM7</accession>
<dbReference type="Proteomes" id="UP000309488">
    <property type="component" value="Unassembled WGS sequence"/>
</dbReference>
<evidence type="ECO:0000256" key="1">
    <source>
        <dbReference type="SAM" id="MobiDB-lite"/>
    </source>
</evidence>
<evidence type="ECO:0000256" key="2">
    <source>
        <dbReference type="SAM" id="SignalP"/>
    </source>
</evidence>
<feature type="chain" id="PRO_5020812349" evidence="2">
    <location>
        <begin position="20"/>
        <end position="191"/>
    </location>
</feature>
<sequence length="191" mass="22154">MRNLLLMLFVLLISATTYSQVSVKGYYKGNGTYVQPHERTPPNNTITDNYSYPGNYNPNTGKVTGSSTYTSPKINDNTDWEAIGRNDLKDFDRTKNYIPVTTTITKYTSPSTATKIITPKYVPYEKRNYMKNPQGKTYGYSFFVDKTVYKRFYIYDLEDILQFWINQYPSGDMYVYAPDGSLVKYNSKHEQ</sequence>
<feature type="region of interest" description="Disordered" evidence="1">
    <location>
        <begin position="36"/>
        <end position="68"/>
    </location>
</feature>
<feature type="compositionally biased region" description="Polar residues" evidence="1">
    <location>
        <begin position="41"/>
        <end position="68"/>
    </location>
</feature>
<protein>
    <submittedName>
        <fullName evidence="3">Uncharacterized protein</fullName>
    </submittedName>
</protein>
<reference evidence="3 4" key="1">
    <citation type="submission" date="2019-04" db="EMBL/GenBank/DDBJ databases">
        <title>Pedobacter sp. RP-3-22 sp. nov., isolated from Arctic soil.</title>
        <authorList>
            <person name="Dahal R.H."/>
            <person name="Kim D.-U."/>
        </authorList>
    </citation>
    <scope>NUCLEOTIDE SEQUENCE [LARGE SCALE GENOMIC DNA]</scope>
    <source>
        <strain evidence="3 4">RP-3-22</strain>
    </source>
</reference>
<gene>
    <name evidence="3" type="ORF">FA048_11855</name>
</gene>
<keyword evidence="2" id="KW-0732">Signal</keyword>
<evidence type="ECO:0000313" key="3">
    <source>
        <dbReference type="EMBL" id="TKC10855.1"/>
    </source>
</evidence>